<proteinExistence type="predicted"/>
<protein>
    <submittedName>
        <fullName evidence="2">Uncharacterized protein</fullName>
    </submittedName>
</protein>
<dbReference type="AlphaFoldDB" id="A0A327RCD2"/>
<comment type="caution">
    <text evidence="2">The sequence shown here is derived from an EMBL/GenBank/DDBJ whole genome shotgun (WGS) entry which is preliminary data.</text>
</comment>
<gene>
    <name evidence="2" type="ORF">LV92_00963</name>
</gene>
<evidence type="ECO:0000313" key="3">
    <source>
        <dbReference type="Proteomes" id="UP000249696"/>
    </source>
</evidence>
<organism evidence="2 3">
    <name type="scientific">Arenibacter echinorum</name>
    <dbReference type="NCBI Taxonomy" id="440515"/>
    <lineage>
        <taxon>Bacteria</taxon>
        <taxon>Pseudomonadati</taxon>
        <taxon>Bacteroidota</taxon>
        <taxon>Flavobacteriia</taxon>
        <taxon>Flavobacteriales</taxon>
        <taxon>Flavobacteriaceae</taxon>
        <taxon>Arenibacter</taxon>
    </lineage>
</organism>
<name>A0A327RCD2_9FLAO</name>
<dbReference type="Proteomes" id="UP000249696">
    <property type="component" value="Unassembled WGS sequence"/>
</dbReference>
<evidence type="ECO:0000313" key="2">
    <source>
        <dbReference type="EMBL" id="RAJ13848.1"/>
    </source>
</evidence>
<reference evidence="2 3" key="1">
    <citation type="submission" date="2018-06" db="EMBL/GenBank/DDBJ databases">
        <title>Genomic Encyclopedia of Archaeal and Bacterial Type Strains, Phase II (KMG-II): from individual species to whole genera.</title>
        <authorList>
            <person name="Goeker M."/>
        </authorList>
    </citation>
    <scope>NUCLEOTIDE SEQUENCE [LARGE SCALE GENOMIC DNA]</scope>
    <source>
        <strain evidence="2 3">DSM 23522</strain>
    </source>
</reference>
<keyword evidence="1" id="KW-0472">Membrane</keyword>
<evidence type="ECO:0000256" key="1">
    <source>
        <dbReference type="SAM" id="Phobius"/>
    </source>
</evidence>
<keyword evidence="3" id="KW-1185">Reference proteome</keyword>
<keyword evidence="1" id="KW-1133">Transmembrane helix</keyword>
<dbReference type="EMBL" id="QLLN01000002">
    <property type="protein sequence ID" value="RAJ13848.1"/>
    <property type="molecule type" value="Genomic_DNA"/>
</dbReference>
<keyword evidence="1" id="KW-0812">Transmembrane</keyword>
<feature type="transmembrane region" description="Helical" evidence="1">
    <location>
        <begin position="14"/>
        <end position="36"/>
    </location>
</feature>
<accession>A0A327RCD2</accession>
<sequence length="40" mass="4601">MLEKVLLLLLDKELFFLGMKCVLLGLMGIITLNYIFSLLK</sequence>